<comment type="caution">
    <text evidence="1">The sequence shown here is derived from an EMBL/GenBank/DDBJ whole genome shotgun (WGS) entry which is preliminary data.</text>
</comment>
<name>M6ZSQ0_LEPIR</name>
<organism evidence="1 2">
    <name type="scientific">Leptospira interrogans serovar Pyrogenes str. 200701872</name>
    <dbReference type="NCBI Taxonomy" id="1193029"/>
    <lineage>
        <taxon>Bacteria</taxon>
        <taxon>Pseudomonadati</taxon>
        <taxon>Spirochaetota</taxon>
        <taxon>Spirochaetia</taxon>
        <taxon>Leptospirales</taxon>
        <taxon>Leptospiraceae</taxon>
        <taxon>Leptospira</taxon>
    </lineage>
</organism>
<dbReference type="EMBL" id="AKWN02000028">
    <property type="protein sequence ID" value="EMP09473.1"/>
    <property type="molecule type" value="Genomic_DNA"/>
</dbReference>
<dbReference type="BioCyc" id="LINT1193029:G11R4-4567-MONOMER"/>
<gene>
    <name evidence="1" type="ORF">LEP1GSC124_0065</name>
</gene>
<evidence type="ECO:0000313" key="1">
    <source>
        <dbReference type="EMBL" id="EMP09473.1"/>
    </source>
</evidence>
<reference evidence="1 2" key="1">
    <citation type="submission" date="2013-01" db="EMBL/GenBank/DDBJ databases">
        <authorList>
            <person name="Harkins D.M."/>
            <person name="Durkin A.S."/>
            <person name="Brinkac L.M."/>
            <person name="Haft D.H."/>
            <person name="Selengut J.D."/>
            <person name="Sanka R."/>
            <person name="DePew J."/>
            <person name="Purushe J."/>
            <person name="Picardeau M."/>
            <person name="Werts C."/>
            <person name="Goarant C."/>
            <person name="Vinetz J.M."/>
            <person name="Sutton G.G."/>
            <person name="Nierman W.C."/>
            <person name="Fouts D.E."/>
        </authorList>
    </citation>
    <scope>NUCLEOTIDE SEQUENCE [LARGE SCALE GENOMIC DNA]</scope>
    <source>
        <strain evidence="1 2">200701872</strain>
    </source>
</reference>
<sequence length="71" mass="8066">MEVLPTIKANHKDALDWLLTKAKNDSLPTQAEARKYAKSFSISNSSSKKTKSFTNLKTLQDQINDIDRKIE</sequence>
<dbReference type="AlphaFoldDB" id="M6ZSQ0"/>
<protein>
    <submittedName>
        <fullName evidence="1">Uncharacterized protein</fullName>
    </submittedName>
</protein>
<dbReference type="Proteomes" id="UP000012117">
    <property type="component" value="Unassembled WGS sequence"/>
</dbReference>
<evidence type="ECO:0000313" key="2">
    <source>
        <dbReference type="Proteomes" id="UP000012117"/>
    </source>
</evidence>
<accession>M6ZSQ0</accession>
<proteinExistence type="predicted"/>